<comment type="caution">
    <text evidence="2">The sequence shown here is derived from an EMBL/GenBank/DDBJ whole genome shotgun (WGS) entry which is preliminary data.</text>
</comment>
<dbReference type="EMBL" id="QLMA01000001">
    <property type="protein sequence ID" value="RAJ88269.1"/>
    <property type="molecule type" value="Genomic_DNA"/>
</dbReference>
<dbReference type="InterPro" id="IPR014710">
    <property type="entry name" value="RmlC-like_jellyroll"/>
</dbReference>
<dbReference type="PROSITE" id="PS50042">
    <property type="entry name" value="CNMP_BINDING_3"/>
    <property type="match status" value="1"/>
</dbReference>
<dbReference type="CDD" id="cd00038">
    <property type="entry name" value="CAP_ED"/>
    <property type="match status" value="1"/>
</dbReference>
<dbReference type="InterPro" id="IPR000595">
    <property type="entry name" value="cNMP-bd_dom"/>
</dbReference>
<dbReference type="Pfam" id="PF00027">
    <property type="entry name" value="cNMP_binding"/>
    <property type="match status" value="1"/>
</dbReference>
<dbReference type="Proteomes" id="UP000249819">
    <property type="component" value="Unassembled WGS sequence"/>
</dbReference>
<gene>
    <name evidence="2" type="ORF">CLV59_1011038</name>
</gene>
<dbReference type="RefSeq" id="WP_111590909.1">
    <property type="nucleotide sequence ID" value="NZ_QLMA01000001.1"/>
</dbReference>
<keyword evidence="3" id="KW-1185">Reference proteome</keyword>
<dbReference type="Gene3D" id="2.60.120.10">
    <property type="entry name" value="Jelly Rolls"/>
    <property type="match status" value="1"/>
</dbReference>
<organism evidence="2 3">
    <name type="scientific">Chitinophaga dinghuensis</name>
    <dbReference type="NCBI Taxonomy" id="1539050"/>
    <lineage>
        <taxon>Bacteria</taxon>
        <taxon>Pseudomonadati</taxon>
        <taxon>Bacteroidota</taxon>
        <taxon>Chitinophagia</taxon>
        <taxon>Chitinophagales</taxon>
        <taxon>Chitinophagaceae</taxon>
        <taxon>Chitinophaga</taxon>
    </lineage>
</organism>
<accession>A0A327WDE2</accession>
<protein>
    <submittedName>
        <fullName evidence="2">CRP-like cAMP-binding protein</fullName>
    </submittedName>
</protein>
<evidence type="ECO:0000313" key="2">
    <source>
        <dbReference type="EMBL" id="RAJ88269.1"/>
    </source>
</evidence>
<feature type="domain" description="Cyclic nucleotide-binding" evidence="1">
    <location>
        <begin position="21"/>
        <end position="129"/>
    </location>
</feature>
<dbReference type="SMART" id="SM00100">
    <property type="entry name" value="cNMP"/>
    <property type="match status" value="1"/>
</dbReference>
<sequence>MFRTNESFYDFIEDLYSQETLRDQISLKVYEKGDFLLQQGENLARVLIIRDGIAKCFINEDNGKDFILQFMGRGQLFGELEVIKGIKCLNNIQAITPLTAFAVAVPYFRHLMTTNARFNGILMEELADRLIVTSTRASLQQLYTLEHSLRKLQELMEIQQLKISKEDMASYLGISVRSLNRILKTL</sequence>
<evidence type="ECO:0000313" key="3">
    <source>
        <dbReference type="Proteomes" id="UP000249819"/>
    </source>
</evidence>
<dbReference type="InterPro" id="IPR018490">
    <property type="entry name" value="cNMP-bd_dom_sf"/>
</dbReference>
<dbReference type="SUPFAM" id="SSF51206">
    <property type="entry name" value="cAMP-binding domain-like"/>
    <property type="match status" value="1"/>
</dbReference>
<dbReference type="OrthoDB" id="5457083at2"/>
<proteinExistence type="predicted"/>
<evidence type="ECO:0000259" key="1">
    <source>
        <dbReference type="PROSITE" id="PS50042"/>
    </source>
</evidence>
<dbReference type="AlphaFoldDB" id="A0A327WDE2"/>
<reference evidence="2 3" key="1">
    <citation type="submission" date="2018-06" db="EMBL/GenBank/DDBJ databases">
        <title>Genomic Encyclopedia of Archaeal and Bacterial Type Strains, Phase II (KMG-II): from individual species to whole genera.</title>
        <authorList>
            <person name="Goeker M."/>
        </authorList>
    </citation>
    <scope>NUCLEOTIDE SEQUENCE [LARGE SCALE GENOMIC DNA]</scope>
    <source>
        <strain evidence="2 3">DSM 29821</strain>
    </source>
</reference>
<name>A0A327WDE2_9BACT</name>